<keyword evidence="1" id="KW-1133">Transmembrane helix</keyword>
<accession>A0A0A6VS97</accession>
<dbReference type="EMBL" id="JSUH01000007">
    <property type="protein sequence ID" value="KHD97531.1"/>
    <property type="molecule type" value="Genomic_DNA"/>
</dbReference>
<feature type="transmembrane region" description="Helical" evidence="1">
    <location>
        <begin position="107"/>
        <end position="132"/>
    </location>
</feature>
<sequence length="172" mass="18594">MDGSVMEMFGLIQLGAAALLFILVGLREPAHRVLSAWGVVFLFLIADDLFRVHERVGARLAQDRLAPSLGESSAQELGGLVFWAVSGLLLAGGLIHQHRHSSKAARLGSWEVLFTVVPFVVMAVGYVMFSVVRPDLVHGPVGELVALARMTVKLLTMTLLLLQAVRLSSVRA</sequence>
<name>A0A0A6VS97_KOCRO</name>
<keyword evidence="1" id="KW-0472">Membrane</keyword>
<gene>
    <name evidence="2" type="ORF">GY22_09375</name>
</gene>
<feature type="transmembrane region" description="Helical" evidence="1">
    <location>
        <begin position="6"/>
        <end position="26"/>
    </location>
</feature>
<keyword evidence="1" id="KW-0812">Transmembrane</keyword>
<evidence type="ECO:0000256" key="1">
    <source>
        <dbReference type="SAM" id="Phobius"/>
    </source>
</evidence>
<organism evidence="2 3">
    <name type="scientific">Kocuria rosea subsp. polaris</name>
    <dbReference type="NCBI Taxonomy" id="136273"/>
    <lineage>
        <taxon>Bacteria</taxon>
        <taxon>Bacillati</taxon>
        <taxon>Actinomycetota</taxon>
        <taxon>Actinomycetes</taxon>
        <taxon>Micrococcales</taxon>
        <taxon>Micrococcaceae</taxon>
        <taxon>Kocuria</taxon>
    </lineage>
</organism>
<comment type="caution">
    <text evidence="2">The sequence shown here is derived from an EMBL/GenBank/DDBJ whole genome shotgun (WGS) entry which is preliminary data.</text>
</comment>
<feature type="transmembrane region" description="Helical" evidence="1">
    <location>
        <begin position="77"/>
        <end position="95"/>
    </location>
</feature>
<evidence type="ECO:0000313" key="3">
    <source>
        <dbReference type="Proteomes" id="UP000030466"/>
    </source>
</evidence>
<keyword evidence="3" id="KW-1185">Reference proteome</keyword>
<protein>
    <submittedName>
        <fullName evidence="2">Uncharacterized protein</fullName>
    </submittedName>
</protein>
<feature type="transmembrane region" description="Helical" evidence="1">
    <location>
        <begin position="33"/>
        <end position="50"/>
    </location>
</feature>
<dbReference type="Proteomes" id="UP000030466">
    <property type="component" value="Unassembled WGS sequence"/>
</dbReference>
<dbReference type="AlphaFoldDB" id="A0A0A6VS97"/>
<evidence type="ECO:0000313" key="2">
    <source>
        <dbReference type="EMBL" id="KHD97531.1"/>
    </source>
</evidence>
<reference evidence="2 3" key="1">
    <citation type="journal article" date="2003" name="Int. J. Syst. Evol. Microbiol.">
        <title>Kocuria polaris sp. nov., an orange-pigmented psychrophilic bacterium isolated from an Antarctic cyanobacterial mat sample.</title>
        <authorList>
            <person name="Reddy G.S."/>
            <person name="Prakash J.S."/>
            <person name="Prabahar V."/>
            <person name="Matsumoto G.I."/>
            <person name="Stackebrandt E."/>
            <person name="Shivaji S."/>
        </authorList>
    </citation>
    <scope>NUCLEOTIDE SEQUENCE [LARGE SCALE GENOMIC DNA]</scope>
    <source>
        <strain evidence="2 3">CMS 76or</strain>
    </source>
</reference>
<feature type="transmembrane region" description="Helical" evidence="1">
    <location>
        <begin position="144"/>
        <end position="162"/>
    </location>
</feature>
<proteinExistence type="predicted"/>